<dbReference type="PROSITE" id="PS50983">
    <property type="entry name" value="FE_B12_PBP"/>
    <property type="match status" value="1"/>
</dbReference>
<gene>
    <name evidence="3" type="ORF">GCM10007907_33110</name>
</gene>
<dbReference type="RefSeq" id="WP_284197590.1">
    <property type="nucleotide sequence ID" value="NZ_BSOG01000004.1"/>
</dbReference>
<dbReference type="SUPFAM" id="SSF53807">
    <property type="entry name" value="Helical backbone' metal receptor"/>
    <property type="match status" value="1"/>
</dbReference>
<dbReference type="EMBL" id="BSOG01000004">
    <property type="protein sequence ID" value="GLR14521.1"/>
    <property type="molecule type" value="Genomic_DNA"/>
</dbReference>
<sequence>MFTKRTLTRSLLLGSLLLGSTAQAAERLVILTSDIAEIVVALGHAPDVVGRDRSSRQTALAHATDIGLSRGLAVEPVARLKPSLVLGSPMAMPDGIWQQLSSLGIKAVKLGTREDGSDYANTIRRVGGLIGADAAASKLANDWQHAMRPAPSIGRRVLITYEGKTVAGSDTPADALIRAAGGINAAAGVSGYKPLDPEAIAKLAPELILVADHNRAVYGGLESFKRRPDIAATPAGQHGRVYEVPVQDFFVVNLSSPAAVQKLRTLL</sequence>
<dbReference type="PANTHER" id="PTHR30535:SF4">
    <property type="entry name" value="HEMIN-BINDING PERIPLASMIC PROTEIN HMUT"/>
    <property type="match status" value="1"/>
</dbReference>
<feature type="signal peptide" evidence="1">
    <location>
        <begin position="1"/>
        <end position="24"/>
    </location>
</feature>
<dbReference type="InterPro" id="IPR050902">
    <property type="entry name" value="ABC_Transporter_SBP"/>
</dbReference>
<reference evidence="4" key="1">
    <citation type="journal article" date="2019" name="Int. J. Syst. Evol. Microbiol.">
        <title>The Global Catalogue of Microorganisms (GCM) 10K type strain sequencing project: providing services to taxonomists for standard genome sequencing and annotation.</title>
        <authorList>
            <consortium name="The Broad Institute Genomics Platform"/>
            <consortium name="The Broad Institute Genome Sequencing Center for Infectious Disease"/>
            <person name="Wu L."/>
            <person name="Ma J."/>
        </authorList>
    </citation>
    <scope>NUCLEOTIDE SEQUENCE [LARGE SCALE GENOMIC DNA]</scope>
    <source>
        <strain evidence="4">NBRC 110044</strain>
    </source>
</reference>
<evidence type="ECO:0000259" key="2">
    <source>
        <dbReference type="PROSITE" id="PS50983"/>
    </source>
</evidence>
<dbReference type="Proteomes" id="UP001156706">
    <property type="component" value="Unassembled WGS sequence"/>
</dbReference>
<comment type="caution">
    <text evidence="3">The sequence shown here is derived from an EMBL/GenBank/DDBJ whole genome shotgun (WGS) entry which is preliminary data.</text>
</comment>
<dbReference type="Pfam" id="PF01497">
    <property type="entry name" value="Peripla_BP_2"/>
    <property type="match status" value="1"/>
</dbReference>
<dbReference type="PANTHER" id="PTHR30535">
    <property type="entry name" value="VITAMIN B12-BINDING PROTEIN"/>
    <property type="match status" value="1"/>
</dbReference>
<evidence type="ECO:0000313" key="3">
    <source>
        <dbReference type="EMBL" id="GLR14521.1"/>
    </source>
</evidence>
<dbReference type="InterPro" id="IPR002491">
    <property type="entry name" value="ABC_transptr_periplasmic_BD"/>
</dbReference>
<feature type="domain" description="Fe/B12 periplasmic-binding" evidence="2">
    <location>
        <begin position="27"/>
        <end position="267"/>
    </location>
</feature>
<evidence type="ECO:0000313" key="4">
    <source>
        <dbReference type="Proteomes" id="UP001156706"/>
    </source>
</evidence>
<protein>
    <submittedName>
        <fullName evidence="3">Hemin ABC transporter substrate-binding protein</fullName>
    </submittedName>
</protein>
<evidence type="ECO:0000256" key="1">
    <source>
        <dbReference type="SAM" id="SignalP"/>
    </source>
</evidence>
<feature type="chain" id="PRO_5047047544" evidence="1">
    <location>
        <begin position="25"/>
        <end position="267"/>
    </location>
</feature>
<proteinExistence type="predicted"/>
<organism evidence="3 4">
    <name type="scientific">Chitinimonas prasina</name>
    <dbReference type="NCBI Taxonomy" id="1434937"/>
    <lineage>
        <taxon>Bacteria</taxon>
        <taxon>Pseudomonadati</taxon>
        <taxon>Pseudomonadota</taxon>
        <taxon>Betaproteobacteria</taxon>
        <taxon>Neisseriales</taxon>
        <taxon>Chitinibacteraceae</taxon>
        <taxon>Chitinimonas</taxon>
    </lineage>
</organism>
<accession>A0ABQ5YMK0</accession>
<dbReference type="Gene3D" id="3.40.50.1980">
    <property type="entry name" value="Nitrogenase molybdenum iron protein domain"/>
    <property type="match status" value="2"/>
</dbReference>
<name>A0ABQ5YMK0_9NEIS</name>
<keyword evidence="4" id="KW-1185">Reference proteome</keyword>
<keyword evidence="1" id="KW-0732">Signal</keyword>